<dbReference type="Proteomes" id="UP000001582">
    <property type="component" value="Chromosome"/>
</dbReference>
<gene>
    <name evidence="3" type="ordered locus">PSPA7_1838</name>
</gene>
<reference evidence="3 4" key="1">
    <citation type="submission" date="2007-06" db="EMBL/GenBank/DDBJ databases">
        <authorList>
            <person name="Dodson R.J."/>
            <person name="Harkins D."/>
            <person name="Paulsen I.T."/>
        </authorList>
    </citation>
    <scope>NUCLEOTIDE SEQUENCE [LARGE SCALE GENOMIC DNA]</scope>
    <source>
        <strain evidence="3 4">PA7</strain>
    </source>
</reference>
<dbReference type="KEGG" id="pap:PSPA7_1838"/>
<organism evidence="3 4">
    <name type="scientific">Pseudomonas paraeruginosa (strain DSM 24068 / PA7)</name>
    <name type="common">Pseudomonas aeruginosa (strain PA7)</name>
    <dbReference type="NCBI Taxonomy" id="381754"/>
    <lineage>
        <taxon>Bacteria</taxon>
        <taxon>Pseudomonadati</taxon>
        <taxon>Pseudomonadota</taxon>
        <taxon>Gammaproteobacteria</taxon>
        <taxon>Pseudomonadales</taxon>
        <taxon>Pseudomonadaceae</taxon>
        <taxon>Pseudomonas</taxon>
        <taxon>Pseudomonas paraeruginosa</taxon>
    </lineage>
</organism>
<reference evidence="3 4" key="2">
    <citation type="journal article" date="2010" name="PLoS ONE">
        <title>Complete genome sequence of the multiresistant taxonomic outlier Pseudomonas aeruginosa PA7.</title>
        <authorList>
            <person name="Roy P.H."/>
            <person name="Tetu S.G."/>
            <person name="Larouche A."/>
            <person name="Elbourne L."/>
            <person name="Tremblay S."/>
            <person name="Ren Q."/>
            <person name="Dodson R."/>
            <person name="Harkins D."/>
            <person name="Shay R."/>
            <person name="Watkins K."/>
            <person name="Mahamoud Y."/>
            <person name="Paulsen I.T."/>
        </authorList>
    </citation>
    <scope>NUCLEOTIDE SEQUENCE [LARGE SCALE GENOMIC DNA]</scope>
    <source>
        <strain evidence="3 4">PA7</strain>
    </source>
</reference>
<accession>A6V2D6</accession>
<name>A6V2D6_PSEP7</name>
<evidence type="ECO:0000259" key="1">
    <source>
        <dbReference type="Pfam" id="PF09836"/>
    </source>
</evidence>
<evidence type="ECO:0000259" key="2">
    <source>
        <dbReference type="Pfam" id="PF22106"/>
    </source>
</evidence>
<dbReference type="Gene3D" id="3.90.930.50">
    <property type="match status" value="1"/>
</dbReference>
<dbReference type="Gene3D" id="1.10.150.690">
    <property type="entry name" value="DUF2063"/>
    <property type="match status" value="1"/>
</dbReference>
<proteinExistence type="predicted"/>
<feature type="domain" description="NGO1945-like C-terminal" evidence="2">
    <location>
        <begin position="134"/>
        <end position="232"/>
    </location>
</feature>
<evidence type="ECO:0000313" key="4">
    <source>
        <dbReference type="Proteomes" id="UP000001582"/>
    </source>
</evidence>
<feature type="domain" description="Putative DNA-binding" evidence="1">
    <location>
        <begin position="6"/>
        <end position="90"/>
    </location>
</feature>
<dbReference type="Pfam" id="PF22106">
    <property type="entry name" value="NGO1945_C"/>
    <property type="match status" value="1"/>
</dbReference>
<dbReference type="Pfam" id="PF09836">
    <property type="entry name" value="DUF2063"/>
    <property type="match status" value="1"/>
</dbReference>
<dbReference type="AlphaFoldDB" id="A6V2D6"/>
<dbReference type="InterPro" id="IPR044922">
    <property type="entry name" value="DUF2063_N_sf"/>
</dbReference>
<dbReference type="InterPro" id="IPR018640">
    <property type="entry name" value="DUF2063"/>
</dbReference>
<dbReference type="HOGENOM" id="CLU_096334_1_0_6"/>
<protein>
    <submittedName>
        <fullName evidence="3">Uncharacterized protein</fullName>
    </submittedName>
</protein>
<evidence type="ECO:0000313" key="3">
    <source>
        <dbReference type="EMBL" id="ABR82729.2"/>
    </source>
</evidence>
<dbReference type="InterPro" id="IPR054098">
    <property type="entry name" value="NGO1945-like_C"/>
</dbReference>
<dbReference type="RefSeq" id="WP_041025307.1">
    <property type="nucleotide sequence ID" value="NC_009656.1"/>
</dbReference>
<sequence>MSDVTLQRGFAARIRDPQASLPPGVAAERMAIYEELFFNNLESFVRNGFPVLHSLFPAPRWERLVRAFLREHRCRTPYFGELGEEFLAWLQDGYRAEDGDPPFLLELAHYEWVELALLLAEAPAGMPTQAWSWSPLAWPLAYRWPVHRLGPEHRPAQPAAEPTCLLVWRDPAEQVRFLQLSPFAYCLALRLSEAGEAPGTLLPLLRELAENSGLEPDAQYFENAFALLEDWRALGILLGEGALE</sequence>
<dbReference type="EMBL" id="CP000744">
    <property type="protein sequence ID" value="ABR82729.2"/>
    <property type="molecule type" value="Genomic_DNA"/>
</dbReference>